<dbReference type="GO" id="GO:0005829">
    <property type="term" value="C:cytosol"/>
    <property type="evidence" value="ECO:0007669"/>
    <property type="project" value="Ensembl"/>
</dbReference>
<accession>A0A8C5KU19</accession>
<keyword evidence="11" id="KW-1185">Reference proteome</keyword>
<dbReference type="GO" id="GO:0036064">
    <property type="term" value="C:ciliary basal body"/>
    <property type="evidence" value="ECO:0007669"/>
    <property type="project" value="Ensembl"/>
</dbReference>
<evidence type="ECO:0000256" key="3">
    <source>
        <dbReference type="ARBA" id="ARBA00022553"/>
    </source>
</evidence>
<dbReference type="Gene3D" id="1.20.58.60">
    <property type="match status" value="1"/>
</dbReference>
<dbReference type="GO" id="GO:0030054">
    <property type="term" value="C:cell junction"/>
    <property type="evidence" value="ECO:0007669"/>
    <property type="project" value="Ensembl"/>
</dbReference>
<organism evidence="10 11">
    <name type="scientific">Jaculus jaculus</name>
    <name type="common">Lesser Egyptian jerboa</name>
    <dbReference type="NCBI Taxonomy" id="51337"/>
    <lineage>
        <taxon>Eukaryota</taxon>
        <taxon>Metazoa</taxon>
        <taxon>Chordata</taxon>
        <taxon>Craniata</taxon>
        <taxon>Vertebrata</taxon>
        <taxon>Euteleostomi</taxon>
        <taxon>Mammalia</taxon>
        <taxon>Eutheria</taxon>
        <taxon>Euarchontoglires</taxon>
        <taxon>Glires</taxon>
        <taxon>Rodentia</taxon>
        <taxon>Myomorpha</taxon>
        <taxon>Dipodoidea</taxon>
        <taxon>Dipodidae</taxon>
        <taxon>Dipodinae</taxon>
        <taxon>Jaculus</taxon>
    </lineage>
</organism>
<dbReference type="GO" id="GO:0019904">
    <property type="term" value="F:protein domain specific binding"/>
    <property type="evidence" value="ECO:0007669"/>
    <property type="project" value="Ensembl"/>
</dbReference>
<evidence type="ECO:0000256" key="2">
    <source>
        <dbReference type="ARBA" id="ARBA00022490"/>
    </source>
</evidence>
<evidence type="ECO:0000256" key="9">
    <source>
        <dbReference type="SAM" id="MobiDB-lite"/>
    </source>
</evidence>
<feature type="region of interest" description="Disordered" evidence="9">
    <location>
        <begin position="1"/>
        <end position="21"/>
    </location>
</feature>
<comment type="subcellular location">
    <subcellularLocation>
        <location evidence="1">Cytoplasm</location>
        <location evidence="1">Cytoskeleton</location>
        <location evidence="1">Microtubule organizing center</location>
        <location evidence="1">Centrosome</location>
    </subcellularLocation>
</comment>
<evidence type="ECO:0000256" key="1">
    <source>
        <dbReference type="ARBA" id="ARBA00004300"/>
    </source>
</evidence>
<sequence>MALGKEEAEVEAPVDTDTKAQAWGSRWSCGEQGELLPRGPEPERALHVEAEGEPAWTAAAGPSCGSGDFLPQALSAGRKPVVDGAKAALSCSPSPASVGPGDVPHRVGSQEGESKPPAPQELLQSVRALRAAAVRSGRDAGTEDDGSPVASPHQLGLSQPPHTSAFLFLSQENSVVSPDSPQLSSGSVSASSMGSNLQDQQEKAQLQSGSLAKASLGVGGPRGPSAVEPGSQLQWSCQPGGDAATLGRRHLSFQAEYWACVLPDSLPPSPDRHSPLWNPNKEYEDLLDYTYPLRPGPRPPKPVDRHALVDPVMQDSGIDLDSFSVSPASTLKSPTNVTPNCSPAEASTLPFTGAKKSSLKFQSLGVSQKQGTIGLTSWGHLSLTPRTPGSGHVPWESRAAALRGTKDCVPTGMCLKMDSPQMRTRGRGQPSPRSERASRAGRSVQCAACAEPGWKSDEEAHSDDEYLALPARLAQVSSLASCVRAVPTFASPPARAAQRQSSLEVSDSDGPASPTLDSTHTQCPPGAVLQEPEGRKPCCLRPRDSTGESSPVSQALGRSCGLLKTPPSPAPSDRWPLSELYAEGQPKASLVQCVQTFCCQLEELIRWLYDVTDGADLSSPSPGPSLASLRSSLQLYRQFKKDVDEHQSLTASVLEKGELLLQCLLDSTPALKDVLGRIAKQSGELENHADRLYDSILASLDMLAGWTLIPDKPTAARVPA</sequence>
<feature type="region of interest" description="Disordered" evidence="9">
    <location>
        <begin position="175"/>
        <end position="241"/>
    </location>
</feature>
<feature type="compositionally biased region" description="Polar residues" evidence="9">
    <location>
        <begin position="196"/>
        <end position="210"/>
    </location>
</feature>
<reference evidence="10" key="2">
    <citation type="submission" date="2025-09" db="UniProtKB">
        <authorList>
            <consortium name="Ensembl"/>
        </authorList>
    </citation>
    <scope>IDENTIFICATION</scope>
</reference>
<evidence type="ECO:0000313" key="10">
    <source>
        <dbReference type="Ensembl" id="ENSJJAP00000013769.1"/>
    </source>
</evidence>
<evidence type="ECO:0000256" key="7">
    <source>
        <dbReference type="ARBA" id="ARBA00061752"/>
    </source>
</evidence>
<name>A0A8C5KU19_JACJA</name>
<evidence type="ECO:0000256" key="6">
    <source>
        <dbReference type="ARBA" id="ARBA00060188"/>
    </source>
</evidence>
<evidence type="ECO:0000256" key="5">
    <source>
        <dbReference type="ARBA" id="ARBA00023212"/>
    </source>
</evidence>
<dbReference type="GO" id="GO:0019901">
    <property type="term" value="F:protein kinase binding"/>
    <property type="evidence" value="ECO:0007669"/>
    <property type="project" value="Ensembl"/>
</dbReference>
<reference evidence="10" key="1">
    <citation type="submission" date="2025-08" db="UniProtKB">
        <authorList>
            <consortium name="Ensembl"/>
        </authorList>
    </citation>
    <scope>IDENTIFICATION</scope>
</reference>
<dbReference type="Proteomes" id="UP000694385">
    <property type="component" value="Unassembled WGS sequence"/>
</dbReference>
<dbReference type="Ensembl" id="ENSJJAT00000020263.1">
    <property type="protein sequence ID" value="ENSJJAP00000013769.1"/>
    <property type="gene ID" value="ENSJJAG00000016421.1"/>
</dbReference>
<dbReference type="AlphaFoldDB" id="A0A8C5KU19"/>
<dbReference type="GO" id="GO:0010457">
    <property type="term" value="P:centriole-centriole cohesion"/>
    <property type="evidence" value="ECO:0007669"/>
    <property type="project" value="Ensembl"/>
</dbReference>
<keyword evidence="2" id="KW-0963">Cytoplasm</keyword>
<dbReference type="OMA" id="WDRGWPL"/>
<dbReference type="GeneTree" id="ENSGT00810000125473"/>
<feature type="compositionally biased region" description="Basic and acidic residues" evidence="9">
    <location>
        <begin position="532"/>
        <end position="546"/>
    </location>
</feature>
<evidence type="ECO:0000256" key="4">
    <source>
        <dbReference type="ARBA" id="ARBA00022843"/>
    </source>
</evidence>
<protein>
    <recommendedName>
        <fullName evidence="8">Centrosomal protein of 68 kDa</fullName>
    </recommendedName>
</protein>
<comment type="function">
    <text evidence="6">Involved in maintenance of centrosome cohesion, probably as part of a linker structure which prevents centrosome splitting. Required for localization of CDK5RAP2 to the centrosome during interphase. Contributes to CROCC/rootletin filament formation.</text>
</comment>
<evidence type="ECO:0000256" key="8">
    <source>
        <dbReference type="ARBA" id="ARBA00067658"/>
    </source>
</evidence>
<feature type="compositionally biased region" description="Low complexity" evidence="9">
    <location>
        <begin position="180"/>
        <end position="195"/>
    </location>
</feature>
<comment type="subunit">
    <text evidence="7">Interacts with CNTLN; the interaction recruits CEP68 to the centrosome. Interacts with the SCF(FBXW11) complex which contains SKP1, CUL1 and FBXW11; the interaction is probably mediated by FBXW11 and the complex also contains CDK5RAP2 and PCNT. Also interacts with F-box protein BTRC. Interacts with serine/threonine-protein kinase PLK1; the interaction leads to phosphorylation of CEP68 and its subsequent degradation. Interacts with NEK2; the interaction leads to phosphorylation of CEP68.</text>
</comment>
<feature type="region of interest" description="Disordered" evidence="9">
    <location>
        <begin position="491"/>
        <end position="574"/>
    </location>
</feature>
<keyword evidence="5" id="KW-0206">Cytoskeleton</keyword>
<keyword evidence="3" id="KW-0597">Phosphoprotein</keyword>
<gene>
    <name evidence="10" type="primary">Cep68</name>
</gene>
<dbReference type="SUPFAM" id="SSF46966">
    <property type="entry name" value="Spectrin repeat"/>
    <property type="match status" value="1"/>
</dbReference>
<dbReference type="GO" id="GO:0034451">
    <property type="term" value="C:centriolar satellite"/>
    <property type="evidence" value="ECO:0007669"/>
    <property type="project" value="Ensembl"/>
</dbReference>
<dbReference type="GO" id="GO:0005654">
    <property type="term" value="C:nucleoplasm"/>
    <property type="evidence" value="ECO:0007669"/>
    <property type="project" value="Ensembl"/>
</dbReference>
<evidence type="ECO:0000313" key="11">
    <source>
        <dbReference type="Proteomes" id="UP000694385"/>
    </source>
</evidence>
<keyword evidence="4" id="KW-0832">Ubl conjugation</keyword>
<proteinExistence type="predicted"/>
<feature type="region of interest" description="Disordered" evidence="9">
    <location>
        <begin position="412"/>
        <end position="444"/>
    </location>
</feature>
<dbReference type="FunFam" id="1.20.58.60:FF:000296">
    <property type="entry name" value="centrosomal protein of 68 kDa"/>
    <property type="match status" value="1"/>
</dbReference>
<feature type="compositionally biased region" description="Low complexity" evidence="9">
    <location>
        <begin position="125"/>
        <end position="135"/>
    </location>
</feature>
<feature type="region of interest" description="Disordered" evidence="9">
    <location>
        <begin position="91"/>
        <end position="161"/>
    </location>
</feature>